<dbReference type="SUPFAM" id="SSF50978">
    <property type="entry name" value="WD40 repeat-like"/>
    <property type="match status" value="1"/>
</dbReference>
<evidence type="ECO:0000313" key="4">
    <source>
        <dbReference type="Proteomes" id="UP000000598"/>
    </source>
</evidence>
<dbReference type="Pfam" id="PF00400">
    <property type="entry name" value="WD40"/>
    <property type="match status" value="1"/>
</dbReference>
<dbReference type="GO" id="GO:0010997">
    <property type="term" value="F:anaphase-promoting complex binding"/>
    <property type="evidence" value="ECO:0007669"/>
    <property type="project" value="InterPro"/>
</dbReference>
<dbReference type="InParanoid" id="Q6CN24"/>
<keyword evidence="2" id="KW-0677">Repeat</keyword>
<name>Q6CN24_KLULA</name>
<dbReference type="GO" id="GO:1905786">
    <property type="term" value="P:positive regulation of anaphase-promoting complex-dependent catabolic process"/>
    <property type="evidence" value="ECO:0007669"/>
    <property type="project" value="TreeGrafter"/>
</dbReference>
<accession>Q6CN24</accession>
<dbReference type="Proteomes" id="UP000000598">
    <property type="component" value="Chromosome E"/>
</dbReference>
<dbReference type="HOGENOM" id="CLU_014831_3_3_1"/>
<protein>
    <submittedName>
        <fullName evidence="3">KLLA0E15863p</fullName>
    </submittedName>
</protein>
<dbReference type="FunCoup" id="Q6CN24">
    <property type="interactions" value="248"/>
</dbReference>
<dbReference type="EMBL" id="CR382125">
    <property type="protein sequence ID" value="CAG99752.1"/>
    <property type="molecule type" value="Genomic_DNA"/>
</dbReference>
<reference evidence="3 4" key="1">
    <citation type="journal article" date="2004" name="Nature">
        <title>Genome evolution in yeasts.</title>
        <authorList>
            <consortium name="Genolevures"/>
            <person name="Dujon B."/>
            <person name="Sherman D."/>
            <person name="Fischer G."/>
            <person name="Durrens P."/>
            <person name="Casaregola S."/>
            <person name="Lafontaine I."/>
            <person name="de Montigny J."/>
            <person name="Marck C."/>
            <person name="Neuveglise C."/>
            <person name="Talla E."/>
            <person name="Goffard N."/>
            <person name="Frangeul L."/>
            <person name="Aigle M."/>
            <person name="Anthouard V."/>
            <person name="Babour A."/>
            <person name="Barbe V."/>
            <person name="Barnay S."/>
            <person name="Blanchin S."/>
            <person name="Beckerich J.M."/>
            <person name="Beyne E."/>
            <person name="Bleykasten C."/>
            <person name="Boisrame A."/>
            <person name="Boyer J."/>
            <person name="Cattolico L."/>
            <person name="Confanioleri F."/>
            <person name="de Daruvar A."/>
            <person name="Despons L."/>
            <person name="Fabre E."/>
            <person name="Fairhead C."/>
            <person name="Ferry-Dumazet H."/>
            <person name="Groppi A."/>
            <person name="Hantraye F."/>
            <person name="Hennequin C."/>
            <person name="Jauniaux N."/>
            <person name="Joyet P."/>
            <person name="Kachouri R."/>
            <person name="Kerrest A."/>
            <person name="Koszul R."/>
            <person name="Lemaire M."/>
            <person name="Lesur I."/>
            <person name="Ma L."/>
            <person name="Muller H."/>
            <person name="Nicaud J.M."/>
            <person name="Nikolski M."/>
            <person name="Oztas S."/>
            <person name="Ozier-Kalogeropoulos O."/>
            <person name="Pellenz S."/>
            <person name="Potier S."/>
            <person name="Richard G.F."/>
            <person name="Straub M.L."/>
            <person name="Suleau A."/>
            <person name="Swennene D."/>
            <person name="Tekaia F."/>
            <person name="Wesolowski-Louvel M."/>
            <person name="Westhof E."/>
            <person name="Wirth B."/>
            <person name="Zeniou-Meyer M."/>
            <person name="Zivanovic I."/>
            <person name="Bolotin-Fukuhara M."/>
            <person name="Thierry A."/>
            <person name="Bouchier C."/>
            <person name="Caudron B."/>
            <person name="Scarpelli C."/>
            <person name="Gaillardin C."/>
            <person name="Weissenbach J."/>
            <person name="Wincker P."/>
            <person name="Souciet J.L."/>
        </authorList>
    </citation>
    <scope>NUCLEOTIDE SEQUENCE [LARGE SCALE GENOMIC DNA]</scope>
    <source>
        <strain evidence="4">ATCC 8585 / CBS 2359 / DSM 70799 / NBRC 1267 / NRRL Y-1140 / WM37</strain>
    </source>
</reference>
<proteinExistence type="predicted"/>
<keyword evidence="4" id="KW-1185">Reference proteome</keyword>
<evidence type="ECO:0000256" key="1">
    <source>
        <dbReference type="ARBA" id="ARBA00022574"/>
    </source>
</evidence>
<dbReference type="GO" id="GO:0031145">
    <property type="term" value="P:anaphase-promoting complex-dependent catabolic process"/>
    <property type="evidence" value="ECO:0007669"/>
    <property type="project" value="TreeGrafter"/>
</dbReference>
<dbReference type="AlphaFoldDB" id="Q6CN24"/>
<dbReference type="OMA" id="FCPWSRS"/>
<dbReference type="InterPro" id="IPR015943">
    <property type="entry name" value="WD40/YVTN_repeat-like_dom_sf"/>
</dbReference>
<dbReference type="GO" id="GO:1990757">
    <property type="term" value="F:ubiquitin ligase activator activity"/>
    <property type="evidence" value="ECO:0007669"/>
    <property type="project" value="TreeGrafter"/>
</dbReference>
<organism evidence="3 4">
    <name type="scientific">Kluyveromyces lactis (strain ATCC 8585 / CBS 2359 / DSM 70799 / NBRC 1267 / NRRL Y-1140 / WM37)</name>
    <name type="common">Yeast</name>
    <name type="synonym">Candida sphaerica</name>
    <dbReference type="NCBI Taxonomy" id="284590"/>
    <lineage>
        <taxon>Eukaryota</taxon>
        <taxon>Fungi</taxon>
        <taxon>Dikarya</taxon>
        <taxon>Ascomycota</taxon>
        <taxon>Saccharomycotina</taxon>
        <taxon>Saccharomycetes</taxon>
        <taxon>Saccharomycetales</taxon>
        <taxon>Saccharomycetaceae</taxon>
        <taxon>Kluyveromyces</taxon>
    </lineage>
</organism>
<dbReference type="PANTHER" id="PTHR19918">
    <property type="entry name" value="CELL DIVISION CYCLE 20 CDC20 FIZZY -RELATED"/>
    <property type="match status" value="1"/>
</dbReference>
<dbReference type="SMART" id="SM00320">
    <property type="entry name" value="WD40"/>
    <property type="match status" value="6"/>
</dbReference>
<sequence length="588" mass="66383">MINKTRETKLRDDFGVNFLGSLSHKPKLSFSSTKNIGGNGNDRFIPKTTSKKSYYSSSQLQNFLTSLEQLVDPLLQSRSPSPEFFMGHDLPVNTLLTQEISSILDSGEKKSKKKVSRHTKQHRKYMADALGFPDYNRVLQFSHMIPSLTIPSLSVDPLISILPPPEALKYANAQLSSWLNNKDVEKQRISKRAESRVPFRVLEAPHLRKDFYSNLVDWSHATNNVAVALDTAVFLWSDQVGAIHVLRRDYLEKTSDTVQCISFSSKDFLLVGTKRGKIFIFSQESVENNIGSGPPKPLIEITVKCHSGICCCQWFKDGNQFIVGTEVGVVYKFNIKTELIVIARSLRRTDTLRAKINGTSAELNSEKVIQTHKIGESWSLHVHSQQICGIKICEETNQIALGGNDNCCTICKYNENDLDEEPELQFKLKHASAVKAMAFCPWSKALFVTGGGSYDRHLRFWHSKSGTLLREFKTPGQITSIIWSKGQKQLLVTFGFTNQELPVFIIMYSYPSMEEIIRIKQPTQLRALTAATSPDAKKICVASDDETVRFYSIWENTCEDMRETPSNGIYGSEIIEHEEGISLNCMLR</sequence>
<keyword evidence="1" id="KW-0853">WD repeat</keyword>
<dbReference type="InterPro" id="IPR036322">
    <property type="entry name" value="WD40_repeat_dom_sf"/>
</dbReference>
<evidence type="ECO:0000256" key="2">
    <source>
        <dbReference type="ARBA" id="ARBA00022737"/>
    </source>
</evidence>
<dbReference type="KEGG" id="kla:KLLA0_E15863g"/>
<dbReference type="PaxDb" id="284590-Q6CN24"/>
<dbReference type="eggNOG" id="KOG0305">
    <property type="taxonomic scope" value="Eukaryota"/>
</dbReference>
<dbReference type="Gene3D" id="2.130.10.10">
    <property type="entry name" value="YVTN repeat-like/Quinoprotein amine dehydrogenase"/>
    <property type="match status" value="2"/>
</dbReference>
<dbReference type="InterPro" id="IPR001680">
    <property type="entry name" value="WD40_rpt"/>
</dbReference>
<dbReference type="PANTHER" id="PTHR19918:SF5">
    <property type="entry name" value="MEIOSIS-SPECIFIC APC_C ACTIVATOR PROTEIN AMA1"/>
    <property type="match status" value="1"/>
</dbReference>
<dbReference type="InterPro" id="IPR033010">
    <property type="entry name" value="Cdc20/Fizzy"/>
</dbReference>
<evidence type="ECO:0000313" key="3">
    <source>
        <dbReference type="EMBL" id="CAG99752.1"/>
    </source>
</evidence>
<dbReference type="GO" id="GO:0005680">
    <property type="term" value="C:anaphase-promoting complex"/>
    <property type="evidence" value="ECO:0007669"/>
    <property type="project" value="TreeGrafter"/>
</dbReference>
<gene>
    <name evidence="3" type="ORF">KLLA0_E15863g</name>
</gene>
<dbReference type="STRING" id="284590.Q6CN24"/>